<name>A0A166ALJ0_9HYPH</name>
<proteinExistence type="predicted"/>
<dbReference type="PATRIC" id="fig|989403.3.peg.602"/>
<accession>A0A166ALJ0</accession>
<evidence type="ECO:0000313" key="2">
    <source>
        <dbReference type="EMBL" id="KZL21276.1"/>
    </source>
</evidence>
<feature type="signal peptide" evidence="1">
    <location>
        <begin position="1"/>
        <end position="29"/>
    </location>
</feature>
<feature type="chain" id="PRO_5007870707" description="Lipocalin-like domain-containing protein" evidence="1">
    <location>
        <begin position="30"/>
        <end position="164"/>
    </location>
</feature>
<protein>
    <recommendedName>
        <fullName evidence="4">Lipocalin-like domain-containing protein</fullName>
    </recommendedName>
</protein>
<keyword evidence="1" id="KW-0732">Signal</keyword>
<evidence type="ECO:0008006" key="4">
    <source>
        <dbReference type="Google" id="ProtNLM"/>
    </source>
</evidence>
<sequence length="164" mass="18353">MAMNTVVKTLSKVLLLTLPLLFLSVVVRAESTKPTEHPGQVVSLIGEWHAIKIENLRWNDTGWSEDSVELRIKIIEQHGAVFRGTVSYDAPDASPGHDGEKLGTKRTVDILGVFDWDGQHFTIVSKAKDAFTLQGTMLNPHSFEIIGYEAGLHSWVTRDLYIRK</sequence>
<reference evidence="2 3" key="1">
    <citation type="journal article" date="2016" name="Front. Microbiol.">
        <title>Comparative Genomic Analysis Reveals a Diverse Repertoire of Genes Involved in Prokaryote-Eukaryote Interactions within the Pseudovibrio Genus.</title>
        <authorList>
            <person name="Romano S."/>
            <person name="Fernandez-Guerra A."/>
            <person name="Reen F.J."/>
            <person name="Glockner F.O."/>
            <person name="Crowley S.P."/>
            <person name="O'Sullivan O."/>
            <person name="Cotter P.D."/>
            <person name="Adams C."/>
            <person name="Dobson A.D."/>
            <person name="O'Gara F."/>
        </authorList>
    </citation>
    <scope>NUCLEOTIDE SEQUENCE [LARGE SCALE GENOMIC DNA]</scope>
    <source>
        <strain evidence="2 3">Ad2</strain>
    </source>
</reference>
<dbReference type="AlphaFoldDB" id="A0A166ALJ0"/>
<dbReference type="Proteomes" id="UP000076577">
    <property type="component" value="Unassembled WGS sequence"/>
</dbReference>
<dbReference type="EMBL" id="LMCB01000004">
    <property type="protein sequence ID" value="KZL21276.1"/>
    <property type="molecule type" value="Genomic_DNA"/>
</dbReference>
<gene>
    <name evidence="2" type="ORF">PsAD2_00567</name>
</gene>
<evidence type="ECO:0000313" key="3">
    <source>
        <dbReference type="Proteomes" id="UP000076577"/>
    </source>
</evidence>
<evidence type="ECO:0000256" key="1">
    <source>
        <dbReference type="SAM" id="SignalP"/>
    </source>
</evidence>
<comment type="caution">
    <text evidence="2">The sequence shown here is derived from an EMBL/GenBank/DDBJ whole genome shotgun (WGS) entry which is preliminary data.</text>
</comment>
<organism evidence="2 3">
    <name type="scientific">Pseudovibrio axinellae</name>
    <dbReference type="NCBI Taxonomy" id="989403"/>
    <lineage>
        <taxon>Bacteria</taxon>
        <taxon>Pseudomonadati</taxon>
        <taxon>Pseudomonadota</taxon>
        <taxon>Alphaproteobacteria</taxon>
        <taxon>Hyphomicrobiales</taxon>
        <taxon>Stappiaceae</taxon>
        <taxon>Pseudovibrio</taxon>
    </lineage>
</organism>
<keyword evidence="3" id="KW-1185">Reference proteome</keyword>